<reference evidence="6" key="2">
    <citation type="journal article" date="2021" name="PeerJ">
        <title>Extensive microbial diversity within the chicken gut microbiome revealed by metagenomics and culture.</title>
        <authorList>
            <person name="Gilroy R."/>
            <person name="Ravi A."/>
            <person name="Getino M."/>
            <person name="Pursley I."/>
            <person name="Horton D.L."/>
            <person name="Alikhan N.F."/>
            <person name="Baker D."/>
            <person name="Gharbi K."/>
            <person name="Hall N."/>
            <person name="Watson M."/>
            <person name="Adriaenssens E.M."/>
            <person name="Foster-Nyarko E."/>
            <person name="Jarju S."/>
            <person name="Secka A."/>
            <person name="Antonio M."/>
            <person name="Oren A."/>
            <person name="Chaudhuri R.R."/>
            <person name="La Ragione R."/>
            <person name="Hildebrand F."/>
            <person name="Pallen M.J."/>
        </authorList>
    </citation>
    <scope>NUCLEOTIDE SEQUENCE</scope>
    <source>
        <strain evidence="6">ChiGjej1B1-2707</strain>
    </source>
</reference>
<dbReference type="InterPro" id="IPR027417">
    <property type="entry name" value="P-loop_NTPase"/>
</dbReference>
<reference evidence="6" key="1">
    <citation type="submission" date="2020-10" db="EMBL/GenBank/DDBJ databases">
        <authorList>
            <person name="Gilroy R."/>
        </authorList>
    </citation>
    <scope>NUCLEOTIDE SEQUENCE</scope>
    <source>
        <strain evidence="6">ChiGjej1B1-2707</strain>
    </source>
</reference>
<dbReference type="GO" id="GO:0004386">
    <property type="term" value="F:helicase activity"/>
    <property type="evidence" value="ECO:0007669"/>
    <property type="project" value="UniProtKB-KW"/>
</dbReference>
<keyword evidence="2" id="KW-0378">Hydrolase</keyword>
<dbReference type="Gene3D" id="3.40.50.300">
    <property type="entry name" value="P-loop containing nucleotide triphosphate hydrolases"/>
    <property type="match status" value="2"/>
</dbReference>
<keyword evidence="3 6" id="KW-0347">Helicase</keyword>
<evidence type="ECO:0000256" key="1">
    <source>
        <dbReference type="ARBA" id="ARBA00022741"/>
    </source>
</evidence>
<evidence type="ECO:0000256" key="3">
    <source>
        <dbReference type="ARBA" id="ARBA00022806"/>
    </source>
</evidence>
<dbReference type="InterPro" id="IPR013986">
    <property type="entry name" value="DExx_box_DNA_helicase_dom_sf"/>
</dbReference>
<evidence type="ECO:0000313" key="7">
    <source>
        <dbReference type="Proteomes" id="UP000824261"/>
    </source>
</evidence>
<evidence type="ECO:0000256" key="2">
    <source>
        <dbReference type="ARBA" id="ARBA00022801"/>
    </source>
</evidence>
<protein>
    <submittedName>
        <fullName evidence="6">DNA helicase</fullName>
    </submittedName>
</protein>
<dbReference type="Proteomes" id="UP000824261">
    <property type="component" value="Unassembled WGS sequence"/>
</dbReference>
<comment type="caution">
    <text evidence="6">The sequence shown here is derived from an EMBL/GenBank/DDBJ whole genome shotgun (WGS) entry which is preliminary data.</text>
</comment>
<evidence type="ECO:0000256" key="4">
    <source>
        <dbReference type="ARBA" id="ARBA00022840"/>
    </source>
</evidence>
<proteinExistence type="predicted"/>
<sequence length="627" mass="68479">MDSALYRTNTARTTLILGEASCGKTEELIRRITAMLAGGTNPASIAVACASPQAAQDFRRRLTASAGKNADTVRIQPARAFALDVLATPEAVAQTGREPRMLADFEISFLMEDMKTSGLRPRRLKEMLKFFYRTWTELGDWEDGWLLEGEESQVHRLLKDNLAMVRGILEPEAANLAAKALTENADLRSAQSYAHAFVDDYQAQSGASQVLMGLLASESLTIAGCVHECTDAYDSYPFEQGLDLFAEANPACERIELSTYHHASVVHAAVNGLLAKQVSEGALPEMTPAEGVETGTVRFASFERPQDEFDGVATIVREALGSGISPEDITIIAPHRMWGRQVARSLAEQGVAASVLSVHQPLGGDVRDRERSGAALLFTALRLTANPRDAVSWRAWCGFGDYLTHSNSFLKLRALMEEQDLDMPTALAQIEDANTLGADLAKLLPPYEFGMELAHACSELTGMQLLDELAARVEATEREKAAVTAVCAPTEGDDAATLVARAEQSLLAPTFQPDTVRVCAPEQACGQTPRLLAFCGFMNGFVPCRAYFDGAEMPLDKQEKEYARLVRQLYPALSKAQDTLVCTSFEKTDLETAERLKLKIHRIRMEKGVRIALTERSIFAELLAPAL</sequence>
<evidence type="ECO:0000313" key="6">
    <source>
        <dbReference type="EMBL" id="HIR02378.1"/>
    </source>
</evidence>
<accession>A0A9D1A2F2</accession>
<dbReference type="GO" id="GO:0016787">
    <property type="term" value="F:hydrolase activity"/>
    <property type="evidence" value="ECO:0007669"/>
    <property type="project" value="UniProtKB-KW"/>
</dbReference>
<dbReference type="Gene3D" id="1.10.486.10">
    <property type="entry name" value="PCRA, domain 4"/>
    <property type="match status" value="1"/>
</dbReference>
<gene>
    <name evidence="6" type="ORF">IAA69_08995</name>
</gene>
<dbReference type="AlphaFoldDB" id="A0A9D1A2F2"/>
<dbReference type="InterPro" id="IPR014016">
    <property type="entry name" value="UvrD-like_ATP-bd"/>
</dbReference>
<dbReference type="GO" id="GO:0005524">
    <property type="term" value="F:ATP binding"/>
    <property type="evidence" value="ECO:0007669"/>
    <property type="project" value="UniProtKB-KW"/>
</dbReference>
<feature type="domain" description="UvrD-like helicase ATP-binding" evidence="5">
    <location>
        <begin position="10"/>
        <end position="125"/>
    </location>
</feature>
<organism evidence="6 7">
    <name type="scientific">Candidatus Aveggerthella stercoripullorum</name>
    <dbReference type="NCBI Taxonomy" id="2840688"/>
    <lineage>
        <taxon>Bacteria</taxon>
        <taxon>Bacillati</taxon>
        <taxon>Actinomycetota</taxon>
        <taxon>Coriobacteriia</taxon>
        <taxon>Eggerthellales</taxon>
        <taxon>Eggerthellaceae</taxon>
        <taxon>Eggerthellaceae incertae sedis</taxon>
        <taxon>Candidatus Aveggerthella</taxon>
    </lineage>
</organism>
<dbReference type="Gene3D" id="1.10.10.160">
    <property type="match status" value="1"/>
</dbReference>
<keyword evidence="1" id="KW-0547">Nucleotide-binding</keyword>
<dbReference type="SUPFAM" id="SSF52540">
    <property type="entry name" value="P-loop containing nucleoside triphosphate hydrolases"/>
    <property type="match status" value="1"/>
</dbReference>
<name>A0A9D1A2F2_9ACTN</name>
<evidence type="ECO:0000259" key="5">
    <source>
        <dbReference type="Pfam" id="PF00580"/>
    </source>
</evidence>
<dbReference type="Pfam" id="PF00580">
    <property type="entry name" value="UvrD-helicase"/>
    <property type="match status" value="1"/>
</dbReference>
<keyword evidence="4" id="KW-0067">ATP-binding</keyword>
<dbReference type="EMBL" id="DVGB01000109">
    <property type="protein sequence ID" value="HIR02378.1"/>
    <property type="molecule type" value="Genomic_DNA"/>
</dbReference>